<comment type="caution">
    <text evidence="1">The sequence shown here is derived from an EMBL/GenBank/DDBJ whole genome shotgun (WGS) entry which is preliminary data.</text>
</comment>
<dbReference type="EMBL" id="CM042010">
    <property type="protein sequence ID" value="KAI3778847.1"/>
    <property type="molecule type" value="Genomic_DNA"/>
</dbReference>
<evidence type="ECO:0000313" key="1">
    <source>
        <dbReference type="EMBL" id="KAI3778847.1"/>
    </source>
</evidence>
<organism evidence="1 2">
    <name type="scientific">Cichorium intybus</name>
    <name type="common">Chicory</name>
    <dbReference type="NCBI Taxonomy" id="13427"/>
    <lineage>
        <taxon>Eukaryota</taxon>
        <taxon>Viridiplantae</taxon>
        <taxon>Streptophyta</taxon>
        <taxon>Embryophyta</taxon>
        <taxon>Tracheophyta</taxon>
        <taxon>Spermatophyta</taxon>
        <taxon>Magnoliopsida</taxon>
        <taxon>eudicotyledons</taxon>
        <taxon>Gunneridae</taxon>
        <taxon>Pentapetalae</taxon>
        <taxon>asterids</taxon>
        <taxon>campanulids</taxon>
        <taxon>Asterales</taxon>
        <taxon>Asteraceae</taxon>
        <taxon>Cichorioideae</taxon>
        <taxon>Cichorieae</taxon>
        <taxon>Cichoriinae</taxon>
        <taxon>Cichorium</taxon>
    </lineage>
</organism>
<accession>A0ACB9G5Z4</accession>
<name>A0ACB9G5Z4_CICIN</name>
<gene>
    <name evidence="1" type="ORF">L2E82_08234</name>
</gene>
<sequence>MAEKAIGGDVVEEKVNRAVAAANRAANAAKVAAVKAVQRRTDHQYDIDDPTLLMPVFISTRDDHNLLQCVEVWLAFVAETSGKHLLSFFLSFFLSLLIFILSPSLSLYFQYHHHTSLCLSFSWVADTKLRSHSQLYMESI</sequence>
<reference evidence="1 2" key="2">
    <citation type="journal article" date="2022" name="Mol. Ecol. Resour.">
        <title>The genomes of chicory, endive, great burdock and yacon provide insights into Asteraceae paleo-polyploidization history and plant inulin production.</title>
        <authorList>
            <person name="Fan W."/>
            <person name="Wang S."/>
            <person name="Wang H."/>
            <person name="Wang A."/>
            <person name="Jiang F."/>
            <person name="Liu H."/>
            <person name="Zhao H."/>
            <person name="Xu D."/>
            <person name="Zhang Y."/>
        </authorList>
    </citation>
    <scope>NUCLEOTIDE SEQUENCE [LARGE SCALE GENOMIC DNA]</scope>
    <source>
        <strain evidence="2">cv. Punajuju</strain>
        <tissue evidence="1">Leaves</tissue>
    </source>
</reference>
<protein>
    <submittedName>
        <fullName evidence="1">Uncharacterized protein</fullName>
    </submittedName>
</protein>
<dbReference type="Proteomes" id="UP001055811">
    <property type="component" value="Linkage Group LG02"/>
</dbReference>
<reference evidence="2" key="1">
    <citation type="journal article" date="2022" name="Mol. Ecol. Resour.">
        <title>The genomes of chicory, endive, great burdock and yacon provide insights into Asteraceae palaeo-polyploidization history and plant inulin production.</title>
        <authorList>
            <person name="Fan W."/>
            <person name="Wang S."/>
            <person name="Wang H."/>
            <person name="Wang A."/>
            <person name="Jiang F."/>
            <person name="Liu H."/>
            <person name="Zhao H."/>
            <person name="Xu D."/>
            <person name="Zhang Y."/>
        </authorList>
    </citation>
    <scope>NUCLEOTIDE SEQUENCE [LARGE SCALE GENOMIC DNA]</scope>
    <source>
        <strain evidence="2">cv. Punajuju</strain>
    </source>
</reference>
<keyword evidence="2" id="KW-1185">Reference proteome</keyword>
<proteinExistence type="predicted"/>
<evidence type="ECO:0000313" key="2">
    <source>
        <dbReference type="Proteomes" id="UP001055811"/>
    </source>
</evidence>